<dbReference type="Proteomes" id="UP000006064">
    <property type="component" value="Chromosome"/>
</dbReference>
<sequence>MKCNLRMCVSLLLFFLWLITGITGTVLLIGPLTAKLGHPLPVSTADTLHIYFGFAFFGLSIVHIALNWNALVAYFRRLRS</sequence>
<evidence type="ECO:0000313" key="3">
    <source>
        <dbReference type="EMBL" id="AFL94705.1"/>
    </source>
</evidence>
<dbReference type="EMBL" id="CP003651">
    <property type="protein sequence ID" value="AFL94705.1"/>
    <property type="molecule type" value="Genomic_DNA"/>
</dbReference>
<organism evidence="3 4">
    <name type="scientific">Thermococcus cleftensis (strain DSM 27260 / KACC 17922 / CL1)</name>
    <dbReference type="NCBI Taxonomy" id="163003"/>
    <lineage>
        <taxon>Archaea</taxon>
        <taxon>Methanobacteriati</taxon>
        <taxon>Methanobacteriota</taxon>
        <taxon>Thermococci</taxon>
        <taxon>Thermococcales</taxon>
        <taxon>Thermococcaceae</taxon>
        <taxon>Thermococcus</taxon>
    </lineage>
</organism>
<keyword evidence="1" id="KW-1133">Transmembrane helix</keyword>
<keyword evidence="1" id="KW-0812">Transmembrane</keyword>
<dbReference type="Pfam" id="PF14358">
    <property type="entry name" value="DUF4405"/>
    <property type="match status" value="1"/>
</dbReference>
<keyword evidence="1" id="KW-0472">Membrane</keyword>
<dbReference type="OrthoDB" id="99628at2157"/>
<reference evidence="3 4" key="1">
    <citation type="journal article" date="2012" name="J. Bacteriol.">
        <title>Complete Genome Sequence of the Hyperthermophilic Archaeon Thermococcus sp. Strain CL1, Isolated from a Paralvinella sp. Polychaete Worm Collected from a Hydrothermal Vent.</title>
        <authorList>
            <person name="Jung J.H."/>
            <person name="Holden J.F."/>
            <person name="Seo D.H."/>
            <person name="Park K.H."/>
            <person name="Shin H."/>
            <person name="Ryu S."/>
            <person name="Lee J.H."/>
            <person name="Park C.S."/>
        </authorList>
    </citation>
    <scope>NUCLEOTIDE SEQUENCE [LARGE SCALE GENOMIC DNA]</scope>
    <source>
        <strain evidence="4">DSM 27260 / KACC 17922 / CL1</strain>
    </source>
</reference>
<dbReference type="InterPro" id="IPR025517">
    <property type="entry name" value="DUF4405"/>
</dbReference>
<feature type="transmembrane region" description="Helical" evidence="1">
    <location>
        <begin position="48"/>
        <end position="75"/>
    </location>
</feature>
<dbReference type="RefSeq" id="WP_014788344.1">
    <property type="nucleotide sequence ID" value="NC_018015.1"/>
</dbReference>
<keyword evidence="4" id="KW-1185">Reference proteome</keyword>
<proteinExistence type="predicted"/>
<dbReference type="STRING" id="163003.CL1_0497"/>
<feature type="domain" description="Flavinylation-associated cytochrome" evidence="2">
    <location>
        <begin position="9"/>
        <end position="68"/>
    </location>
</feature>
<protein>
    <recommendedName>
        <fullName evidence="2">Flavinylation-associated cytochrome domain-containing protein</fullName>
    </recommendedName>
</protein>
<evidence type="ECO:0000313" key="4">
    <source>
        <dbReference type="Proteomes" id="UP000006064"/>
    </source>
</evidence>
<dbReference type="AlphaFoldDB" id="I3ZSM1"/>
<evidence type="ECO:0000259" key="2">
    <source>
        <dbReference type="Pfam" id="PF14358"/>
    </source>
</evidence>
<accession>I3ZSM1</accession>
<dbReference type="HOGENOM" id="CLU_2629903_0_0_2"/>
<gene>
    <name evidence="3" type="ORF">CL1_0497</name>
</gene>
<name>I3ZSM1_THECF</name>
<dbReference type="KEGG" id="thm:CL1_0497"/>
<evidence type="ECO:0000256" key="1">
    <source>
        <dbReference type="SAM" id="Phobius"/>
    </source>
</evidence>
<dbReference type="GeneID" id="13038181"/>